<evidence type="ECO:0000256" key="1">
    <source>
        <dbReference type="SAM" id="Phobius"/>
    </source>
</evidence>
<keyword evidence="1" id="KW-1133">Transmembrane helix</keyword>
<dbReference type="RefSeq" id="WP_381242005.1">
    <property type="nucleotide sequence ID" value="NZ_JBHSKH010000103.1"/>
</dbReference>
<name>A0ABW3XQJ2_9ACTN</name>
<gene>
    <name evidence="2" type="ORF">ACFQ5X_37150</name>
</gene>
<sequence length="141" mass="15203">MYFPGWRTFWWRYIAGPGAVVVFAALIALLIPALSAHEGNGRQGRWTATNILCGHNGCNEVGTFLSADGGDRRTRISMFGGPDLAIGQAAPAVDTGGDEVYPPGGGDAWWHDLIGVSAAGLAVAAWLWAFPIRVLRRRRLR</sequence>
<evidence type="ECO:0000313" key="2">
    <source>
        <dbReference type="EMBL" id="MFD1311420.1"/>
    </source>
</evidence>
<evidence type="ECO:0000313" key="3">
    <source>
        <dbReference type="Proteomes" id="UP001597058"/>
    </source>
</evidence>
<organism evidence="2 3">
    <name type="scientific">Streptomyces kaempferi</name>
    <dbReference type="NCBI Taxonomy" id="333725"/>
    <lineage>
        <taxon>Bacteria</taxon>
        <taxon>Bacillati</taxon>
        <taxon>Actinomycetota</taxon>
        <taxon>Actinomycetes</taxon>
        <taxon>Kitasatosporales</taxon>
        <taxon>Streptomycetaceae</taxon>
        <taxon>Streptomyces</taxon>
    </lineage>
</organism>
<protein>
    <submittedName>
        <fullName evidence="2">Uncharacterized protein</fullName>
    </submittedName>
</protein>
<accession>A0ABW3XQJ2</accession>
<feature type="transmembrane region" description="Helical" evidence="1">
    <location>
        <begin position="12"/>
        <end position="34"/>
    </location>
</feature>
<proteinExistence type="predicted"/>
<keyword evidence="3" id="KW-1185">Reference proteome</keyword>
<keyword evidence="1" id="KW-0472">Membrane</keyword>
<reference evidence="3" key="1">
    <citation type="journal article" date="2019" name="Int. J. Syst. Evol. Microbiol.">
        <title>The Global Catalogue of Microorganisms (GCM) 10K type strain sequencing project: providing services to taxonomists for standard genome sequencing and annotation.</title>
        <authorList>
            <consortium name="The Broad Institute Genomics Platform"/>
            <consortium name="The Broad Institute Genome Sequencing Center for Infectious Disease"/>
            <person name="Wu L."/>
            <person name="Ma J."/>
        </authorList>
    </citation>
    <scope>NUCLEOTIDE SEQUENCE [LARGE SCALE GENOMIC DNA]</scope>
    <source>
        <strain evidence="3">CGMCC 4.7020</strain>
    </source>
</reference>
<dbReference type="Proteomes" id="UP001597058">
    <property type="component" value="Unassembled WGS sequence"/>
</dbReference>
<feature type="transmembrane region" description="Helical" evidence="1">
    <location>
        <begin position="113"/>
        <end position="135"/>
    </location>
</feature>
<dbReference type="EMBL" id="JBHTMM010000079">
    <property type="protein sequence ID" value="MFD1311420.1"/>
    <property type="molecule type" value="Genomic_DNA"/>
</dbReference>
<comment type="caution">
    <text evidence="2">The sequence shown here is derived from an EMBL/GenBank/DDBJ whole genome shotgun (WGS) entry which is preliminary data.</text>
</comment>
<keyword evidence="1" id="KW-0812">Transmembrane</keyword>